<evidence type="ECO:0000313" key="2">
    <source>
        <dbReference type="Proteomes" id="UP000016505"/>
    </source>
</evidence>
<reference evidence="1 2" key="1">
    <citation type="journal article" date="2012" name="J. Bacteriol.">
        <title>Genome sequences of type strains of seven species of the marine bacterium Pseudoalteromonas.</title>
        <authorList>
            <person name="Xie B.B."/>
            <person name="Shu Y.L."/>
            <person name="Qin Q.L."/>
            <person name="Rong J.C."/>
            <person name="Zhang X.Y."/>
            <person name="Chen X.L."/>
            <person name="Shi M."/>
            <person name="He H.L."/>
            <person name="Zhou B.C."/>
            <person name="Zhang Y.Z."/>
        </authorList>
    </citation>
    <scope>NUCLEOTIDE SEQUENCE [LARGE SCALE GENOMIC DNA]</scope>
    <source>
        <strain evidence="1 2">A 37-1-2</strain>
    </source>
</reference>
<name>A0A290RYT7_9GAMM</name>
<accession>A0A290RYT7</accession>
<dbReference type="PRINTS" id="PR01713">
    <property type="entry name" value="NUCEPIMERASE"/>
</dbReference>
<protein>
    <submittedName>
        <fullName evidence="1">Uncharacterized protein</fullName>
    </submittedName>
</protein>
<gene>
    <name evidence="1" type="ORF">PARC_a0565</name>
</gene>
<organism evidence="1 2">
    <name type="scientific">Pseudoalteromonas arctica A 37-1-2</name>
    <dbReference type="NCBI Taxonomy" id="1117313"/>
    <lineage>
        <taxon>Bacteria</taxon>
        <taxon>Pseudomonadati</taxon>
        <taxon>Pseudomonadota</taxon>
        <taxon>Gammaproteobacteria</taxon>
        <taxon>Alteromonadales</taxon>
        <taxon>Pseudoalteromonadaceae</taxon>
        <taxon>Pseudoalteromonas</taxon>
    </lineage>
</organism>
<dbReference type="Proteomes" id="UP000016505">
    <property type="component" value="Chromosome I"/>
</dbReference>
<proteinExistence type="predicted"/>
<dbReference type="KEGG" id="part:PARC_a0565"/>
<dbReference type="AlphaFoldDB" id="A0A290RYT7"/>
<dbReference type="InterPro" id="IPR036291">
    <property type="entry name" value="NAD(P)-bd_dom_sf"/>
</dbReference>
<evidence type="ECO:0000313" key="1">
    <source>
        <dbReference type="EMBL" id="ATC85286.1"/>
    </source>
</evidence>
<dbReference type="SUPFAM" id="SSF51735">
    <property type="entry name" value="NAD(P)-binding Rossmann-fold domains"/>
    <property type="match status" value="1"/>
</dbReference>
<sequence length="122" mass="13476">MERDFTYIDDIVKGVVQIADIIPPANSNWKVEAGSPATSSAPYAVYNIGHDSPINLMKFIEAIEAELGIEVKESFREMQAGDVYKTYADTQDLTTATDHKTKVGIKVGVSEFNGIRGFILKY</sequence>
<dbReference type="EMBL" id="CP011025">
    <property type="protein sequence ID" value="ATC85286.1"/>
    <property type="molecule type" value="Genomic_DNA"/>
</dbReference>
<dbReference type="Gene3D" id="3.40.50.720">
    <property type="entry name" value="NAD(P)-binding Rossmann-like Domain"/>
    <property type="match status" value="1"/>
</dbReference>